<keyword evidence="1" id="KW-0479">Metal-binding</keyword>
<dbReference type="CDD" id="cd00022">
    <property type="entry name" value="BIR"/>
    <property type="match status" value="2"/>
</dbReference>
<dbReference type="EMBL" id="ML978154">
    <property type="protein sequence ID" value="KAF2036636.1"/>
    <property type="molecule type" value="Genomic_DNA"/>
</dbReference>
<dbReference type="OrthoDB" id="2196114at2759"/>
<dbReference type="Pfam" id="PF00653">
    <property type="entry name" value="BIR"/>
    <property type="match status" value="2"/>
</dbReference>
<dbReference type="SUPFAM" id="SSF57924">
    <property type="entry name" value="Inhibitor of apoptosis (IAP) repeat"/>
    <property type="match status" value="2"/>
</dbReference>
<dbReference type="Gene3D" id="1.10.1170.10">
    <property type="entry name" value="Inhibitor Of Apoptosis Protein (2mihbC-IAP-1), Chain A"/>
    <property type="match status" value="2"/>
</dbReference>
<evidence type="ECO:0000313" key="4">
    <source>
        <dbReference type="EMBL" id="KAF2036636.1"/>
    </source>
</evidence>
<feature type="compositionally biased region" description="Low complexity" evidence="3">
    <location>
        <begin position="226"/>
        <end position="239"/>
    </location>
</feature>
<keyword evidence="2" id="KW-0862">Zinc</keyword>
<evidence type="ECO:0000256" key="3">
    <source>
        <dbReference type="SAM" id="MobiDB-lite"/>
    </source>
</evidence>
<feature type="compositionally biased region" description="Polar residues" evidence="3">
    <location>
        <begin position="290"/>
        <end position="306"/>
    </location>
</feature>
<dbReference type="AlphaFoldDB" id="A0A9P4HPD5"/>
<name>A0A9P4HPD5_9PLEO</name>
<feature type="compositionally biased region" description="Basic residues" evidence="3">
    <location>
        <begin position="211"/>
        <end position="225"/>
    </location>
</feature>
<dbReference type="GO" id="GO:0046872">
    <property type="term" value="F:metal ion binding"/>
    <property type="evidence" value="ECO:0007669"/>
    <property type="project" value="UniProtKB-KW"/>
</dbReference>
<evidence type="ECO:0000256" key="2">
    <source>
        <dbReference type="ARBA" id="ARBA00022833"/>
    </source>
</evidence>
<reference evidence="4" key="1">
    <citation type="journal article" date="2020" name="Stud. Mycol.">
        <title>101 Dothideomycetes genomes: a test case for predicting lifestyles and emergence of pathogens.</title>
        <authorList>
            <person name="Haridas S."/>
            <person name="Albert R."/>
            <person name="Binder M."/>
            <person name="Bloem J."/>
            <person name="Labutti K."/>
            <person name="Salamov A."/>
            <person name="Andreopoulos B."/>
            <person name="Baker S."/>
            <person name="Barry K."/>
            <person name="Bills G."/>
            <person name="Bluhm B."/>
            <person name="Cannon C."/>
            <person name="Castanera R."/>
            <person name="Culley D."/>
            <person name="Daum C."/>
            <person name="Ezra D."/>
            <person name="Gonzalez J."/>
            <person name="Henrissat B."/>
            <person name="Kuo A."/>
            <person name="Liang C."/>
            <person name="Lipzen A."/>
            <person name="Lutzoni F."/>
            <person name="Magnuson J."/>
            <person name="Mondo S."/>
            <person name="Nolan M."/>
            <person name="Ohm R."/>
            <person name="Pangilinan J."/>
            <person name="Park H.-J."/>
            <person name="Ramirez L."/>
            <person name="Alfaro M."/>
            <person name="Sun H."/>
            <person name="Tritt A."/>
            <person name="Yoshinaga Y."/>
            <person name="Zwiers L.-H."/>
            <person name="Turgeon B."/>
            <person name="Goodwin S."/>
            <person name="Spatafora J."/>
            <person name="Crous P."/>
            <person name="Grigoriev I."/>
        </authorList>
    </citation>
    <scope>NUCLEOTIDE SEQUENCE</scope>
    <source>
        <strain evidence="4">CBS 110217</strain>
    </source>
</reference>
<sequence>MDASMITYQARLATFQGAATSKLRRTSSRSKKAATKSKNAWPLKSPSAEDLAFAGFVWKPTSASPDNVQCFSCNCQLDGWEESDVPAYEHLTHSPTCGFAVVTAIRLRHGDPARTEEDPTCDSMVAARHATFGDQWPLDSTAGYPSVDQMVAAGWCYDPADDMPDGVTCPYCALALDAWDAGDDPMEEHRRRAADCLFFALTEMYHPPKPAAKKAKRATKSKRASTRLSVASTASTATKKSTRGKKRTSEAIDDTESAVAIQDASNASKRRRVSSMSSLPDDLPVGTPKKTPTQLDTEPSTMSSLPASLLVGTPKRTPPHSKDVDEDAMAWQPTDVEAFFGSQQDVHGLVNGIMIDAGLDDLTTAGTSPEDTRAALLKGLTDAEKEMTVQEWVLYNAKRGEEKLRMACEQQISAFEAEGKHALEMLHAIPTY</sequence>
<dbReference type="PROSITE" id="PS50143">
    <property type="entry name" value="BIR_REPEAT_2"/>
    <property type="match status" value="2"/>
</dbReference>
<dbReference type="PANTHER" id="PTHR46771:SF5">
    <property type="entry name" value="DETERIN"/>
    <property type="match status" value="1"/>
</dbReference>
<evidence type="ECO:0000313" key="5">
    <source>
        <dbReference type="Proteomes" id="UP000799777"/>
    </source>
</evidence>
<evidence type="ECO:0000256" key="1">
    <source>
        <dbReference type="ARBA" id="ARBA00022723"/>
    </source>
</evidence>
<dbReference type="InterPro" id="IPR001370">
    <property type="entry name" value="BIR_rpt"/>
</dbReference>
<dbReference type="SMART" id="SM00238">
    <property type="entry name" value="BIR"/>
    <property type="match status" value="2"/>
</dbReference>
<proteinExistence type="predicted"/>
<keyword evidence="5" id="KW-1185">Reference proteome</keyword>
<organism evidence="4 5">
    <name type="scientific">Setomelanomma holmii</name>
    <dbReference type="NCBI Taxonomy" id="210430"/>
    <lineage>
        <taxon>Eukaryota</taxon>
        <taxon>Fungi</taxon>
        <taxon>Dikarya</taxon>
        <taxon>Ascomycota</taxon>
        <taxon>Pezizomycotina</taxon>
        <taxon>Dothideomycetes</taxon>
        <taxon>Pleosporomycetidae</taxon>
        <taxon>Pleosporales</taxon>
        <taxon>Pleosporineae</taxon>
        <taxon>Phaeosphaeriaceae</taxon>
        <taxon>Setomelanomma</taxon>
    </lineage>
</organism>
<dbReference type="InterPro" id="IPR051190">
    <property type="entry name" value="Baculoviral_IAP"/>
</dbReference>
<protein>
    <submittedName>
        <fullName evidence="4">Inhibitor of apoptosis repeat-containing protein</fullName>
    </submittedName>
</protein>
<gene>
    <name evidence="4" type="ORF">EK21DRAFT_51758</name>
</gene>
<feature type="region of interest" description="Disordered" evidence="3">
    <location>
        <begin position="209"/>
        <end position="324"/>
    </location>
</feature>
<accession>A0A9P4HPD5</accession>
<dbReference type="PANTHER" id="PTHR46771">
    <property type="entry name" value="DETERIN"/>
    <property type="match status" value="1"/>
</dbReference>
<dbReference type="Proteomes" id="UP000799777">
    <property type="component" value="Unassembled WGS sequence"/>
</dbReference>
<comment type="caution">
    <text evidence="4">The sequence shown here is derived from an EMBL/GenBank/DDBJ whole genome shotgun (WGS) entry which is preliminary data.</text>
</comment>